<feature type="non-terminal residue" evidence="2">
    <location>
        <position position="1"/>
    </location>
</feature>
<evidence type="ECO:0000313" key="3">
    <source>
        <dbReference type="Proteomes" id="UP000233549"/>
    </source>
</evidence>
<feature type="transmembrane region" description="Helical" evidence="1">
    <location>
        <begin position="109"/>
        <end position="131"/>
    </location>
</feature>
<keyword evidence="1" id="KW-0812">Transmembrane</keyword>
<keyword evidence="1" id="KW-1133">Transmembrane helix</keyword>
<proteinExistence type="predicted"/>
<feature type="transmembrane region" description="Helical" evidence="1">
    <location>
        <begin position="77"/>
        <end position="97"/>
    </location>
</feature>
<comment type="caution">
    <text evidence="2">The sequence shown here is derived from an EMBL/GenBank/DDBJ whole genome shotgun (WGS) entry which is preliminary data.</text>
</comment>
<keyword evidence="1" id="KW-0472">Membrane</keyword>
<dbReference type="AlphaFoldDB" id="A0AAP8HUI6"/>
<protein>
    <submittedName>
        <fullName evidence="2">Uncharacterized protein</fullName>
    </submittedName>
</protein>
<organism evidence="2 3">
    <name type="scientific">Escherichia coli</name>
    <dbReference type="NCBI Taxonomy" id="562"/>
    <lineage>
        <taxon>Bacteria</taxon>
        <taxon>Pseudomonadati</taxon>
        <taxon>Pseudomonadota</taxon>
        <taxon>Gammaproteobacteria</taxon>
        <taxon>Enterobacterales</taxon>
        <taxon>Enterobacteriaceae</taxon>
        <taxon>Escherichia</taxon>
    </lineage>
</organism>
<dbReference type="EMBL" id="PITP01000276">
    <property type="protein sequence ID" value="PKD79092.1"/>
    <property type="molecule type" value="Genomic_DNA"/>
</dbReference>
<evidence type="ECO:0000256" key="1">
    <source>
        <dbReference type="SAM" id="Phobius"/>
    </source>
</evidence>
<sequence length="147" mass="15881">AAWIAALTVLLWQLHVALVIGLYFMTYAGSAGMLEHAIGYWIVPALLLALAAWVCLRSLPPVLGVAGMGRAIAHGTFAFWLTQVLGIGLALLIIWSMTWSQLMRTAASYTTSVVSVLIYSALLALSCYLGARLFYRRRATPPESAPA</sequence>
<gene>
    <name evidence="2" type="ORF">CWS33_28430</name>
</gene>
<dbReference type="Proteomes" id="UP000233549">
    <property type="component" value="Unassembled WGS sequence"/>
</dbReference>
<feature type="transmembrane region" description="Helical" evidence="1">
    <location>
        <begin position="38"/>
        <end position="56"/>
    </location>
</feature>
<feature type="transmembrane region" description="Helical" evidence="1">
    <location>
        <begin position="7"/>
        <end position="26"/>
    </location>
</feature>
<evidence type="ECO:0000313" key="2">
    <source>
        <dbReference type="EMBL" id="PKD79092.1"/>
    </source>
</evidence>
<accession>A0AAP8HUI6</accession>
<name>A0AAP8HUI6_ECOLX</name>
<reference evidence="2 3" key="1">
    <citation type="submission" date="2017-12" db="EMBL/GenBank/DDBJ databases">
        <title>Rapid rising of carbapenem-resistant Enterobacteriaceae(CRE) and emergence of colistin resistance genemcr-1 in CRE in the hospital of Henan, China.</title>
        <authorList>
            <person name="Sun Q."/>
            <person name="Zhang R."/>
            <person name="Li Y."/>
            <person name="Shen Y."/>
            <person name="Zhang Y."/>
            <person name="Yang J."/>
            <person name="Shu L."/>
            <person name="Zhou H."/>
            <person name="Wang Y."/>
            <person name="Wang B."/>
            <person name="Shen Z."/>
        </authorList>
    </citation>
    <scope>NUCLEOTIDE SEQUENCE [LARGE SCALE GENOMIC DNA]</scope>
    <source>
        <strain evidence="2 3">3512</strain>
    </source>
</reference>